<dbReference type="OrthoDB" id="5404564at2759"/>
<evidence type="ECO:0000313" key="2">
    <source>
        <dbReference type="Proteomes" id="UP000800200"/>
    </source>
</evidence>
<dbReference type="PANTHER" id="PTHR38886">
    <property type="entry name" value="SESA DOMAIN-CONTAINING PROTEIN"/>
    <property type="match status" value="1"/>
</dbReference>
<dbReference type="AlphaFoldDB" id="A0A6A6DYZ5"/>
<dbReference type="PANTHER" id="PTHR38886:SF1">
    <property type="entry name" value="NACHT-NTPASE AND P-LOOP NTPASES N-TERMINAL DOMAIN-CONTAINING PROTEIN"/>
    <property type="match status" value="1"/>
</dbReference>
<organism evidence="1 2">
    <name type="scientific">Zopfia rhizophila CBS 207.26</name>
    <dbReference type="NCBI Taxonomy" id="1314779"/>
    <lineage>
        <taxon>Eukaryota</taxon>
        <taxon>Fungi</taxon>
        <taxon>Dikarya</taxon>
        <taxon>Ascomycota</taxon>
        <taxon>Pezizomycotina</taxon>
        <taxon>Dothideomycetes</taxon>
        <taxon>Dothideomycetes incertae sedis</taxon>
        <taxon>Zopfiaceae</taxon>
        <taxon>Zopfia</taxon>
    </lineage>
</organism>
<accession>A0A6A6DYZ5</accession>
<reference evidence="1" key="1">
    <citation type="journal article" date="2020" name="Stud. Mycol.">
        <title>101 Dothideomycetes genomes: a test case for predicting lifestyles and emergence of pathogens.</title>
        <authorList>
            <person name="Haridas S."/>
            <person name="Albert R."/>
            <person name="Binder M."/>
            <person name="Bloem J."/>
            <person name="Labutti K."/>
            <person name="Salamov A."/>
            <person name="Andreopoulos B."/>
            <person name="Baker S."/>
            <person name="Barry K."/>
            <person name="Bills G."/>
            <person name="Bluhm B."/>
            <person name="Cannon C."/>
            <person name="Castanera R."/>
            <person name="Culley D."/>
            <person name="Daum C."/>
            <person name="Ezra D."/>
            <person name="Gonzalez J."/>
            <person name="Henrissat B."/>
            <person name="Kuo A."/>
            <person name="Liang C."/>
            <person name="Lipzen A."/>
            <person name="Lutzoni F."/>
            <person name="Magnuson J."/>
            <person name="Mondo S."/>
            <person name="Nolan M."/>
            <person name="Ohm R."/>
            <person name="Pangilinan J."/>
            <person name="Park H.-J."/>
            <person name="Ramirez L."/>
            <person name="Alfaro M."/>
            <person name="Sun H."/>
            <person name="Tritt A."/>
            <person name="Yoshinaga Y."/>
            <person name="Zwiers L.-H."/>
            <person name="Turgeon B."/>
            <person name="Goodwin S."/>
            <person name="Spatafora J."/>
            <person name="Crous P."/>
            <person name="Grigoriev I."/>
        </authorList>
    </citation>
    <scope>NUCLEOTIDE SEQUENCE</scope>
    <source>
        <strain evidence="1">CBS 207.26</strain>
    </source>
</reference>
<dbReference type="EMBL" id="ML994636">
    <property type="protein sequence ID" value="KAF2184897.1"/>
    <property type="molecule type" value="Genomic_DNA"/>
</dbReference>
<evidence type="ECO:0000313" key="1">
    <source>
        <dbReference type="EMBL" id="KAF2184897.1"/>
    </source>
</evidence>
<gene>
    <name evidence="1" type="ORF">K469DRAFT_175445</name>
</gene>
<name>A0A6A6DYZ5_9PEZI</name>
<keyword evidence="2" id="KW-1185">Reference proteome</keyword>
<protein>
    <recommendedName>
        <fullName evidence="3">NACHT-NTPase and P-loop NTPases N-terminal domain-containing protein</fullName>
    </recommendedName>
</protein>
<dbReference type="Proteomes" id="UP000800200">
    <property type="component" value="Unassembled WGS sequence"/>
</dbReference>
<sequence>MAVPISVGDAILLSRIAYNLGKAFTSGRKSAPAEFTEIQDLLYTLSGALKLLARDLPDHAVGKGQRSSEQGTEEINEEDALLSQMIVSCRTTLSYLNVLVEKYMDLDTNATHQSNERHWKDEIRKNWKKILWTKEGGDISKLKVTLSAHINGLNLAVGAINKKHGVAIRDDIGIVRSQLGDICAWFQQNLEGTQVSSVSKAPQQQRGTTNDGTLTFTVSIHKLPGKEHLRLHCPRASFRVGWLDSSDLYQRTTSIFECHCDQLPGRRSHLEELHITLSPSSLLVHLAQSSGRQWQMSAAAKILPNRSNYVYISDVEPSRISEFEEQASILAICQAKAYLERGRSSGLVSIQLYMTDEGIVSILDSKTEVHAEADEEESCRITFRVGEQRFVVAANSVYSILHYKSLSESIVRAMTDIARASSVIIHQPTAEFVFQRFRGRATFLDEMDTQYYISFHHDTHIELGENHRTVKLSAVLCVSEEKRADGSAQVEQVKSSSVEVEFNDVKGLSFPPHGP</sequence>
<evidence type="ECO:0008006" key="3">
    <source>
        <dbReference type="Google" id="ProtNLM"/>
    </source>
</evidence>
<proteinExistence type="predicted"/>